<dbReference type="Proteomes" id="UP000625711">
    <property type="component" value="Unassembled WGS sequence"/>
</dbReference>
<comment type="caution">
    <text evidence="1">The sequence shown here is derived from an EMBL/GenBank/DDBJ whole genome shotgun (WGS) entry which is preliminary data.</text>
</comment>
<dbReference type="EMBL" id="JAACXV010000250">
    <property type="protein sequence ID" value="KAF7281244.1"/>
    <property type="molecule type" value="Genomic_DNA"/>
</dbReference>
<organism evidence="1 2">
    <name type="scientific">Rhynchophorus ferrugineus</name>
    <name type="common">Red palm weevil</name>
    <name type="synonym">Curculio ferrugineus</name>
    <dbReference type="NCBI Taxonomy" id="354439"/>
    <lineage>
        <taxon>Eukaryota</taxon>
        <taxon>Metazoa</taxon>
        <taxon>Ecdysozoa</taxon>
        <taxon>Arthropoda</taxon>
        <taxon>Hexapoda</taxon>
        <taxon>Insecta</taxon>
        <taxon>Pterygota</taxon>
        <taxon>Neoptera</taxon>
        <taxon>Endopterygota</taxon>
        <taxon>Coleoptera</taxon>
        <taxon>Polyphaga</taxon>
        <taxon>Cucujiformia</taxon>
        <taxon>Curculionidae</taxon>
        <taxon>Dryophthorinae</taxon>
        <taxon>Rhynchophorus</taxon>
    </lineage>
</organism>
<dbReference type="AlphaFoldDB" id="A0A834II45"/>
<evidence type="ECO:0000313" key="2">
    <source>
        <dbReference type="Proteomes" id="UP000625711"/>
    </source>
</evidence>
<protein>
    <submittedName>
        <fullName evidence="1">Uncharacterized protein</fullName>
    </submittedName>
</protein>
<evidence type="ECO:0000313" key="1">
    <source>
        <dbReference type="EMBL" id="KAF7281244.1"/>
    </source>
</evidence>
<gene>
    <name evidence="1" type="ORF">GWI33_004978</name>
</gene>
<keyword evidence="2" id="KW-1185">Reference proteome</keyword>
<accession>A0A834II45</accession>
<proteinExistence type="predicted"/>
<reference evidence="1" key="1">
    <citation type="submission" date="2020-08" db="EMBL/GenBank/DDBJ databases">
        <title>Genome sequencing and assembly of the red palm weevil Rhynchophorus ferrugineus.</title>
        <authorList>
            <person name="Dias G.B."/>
            <person name="Bergman C.M."/>
            <person name="Manee M."/>
        </authorList>
    </citation>
    <scope>NUCLEOTIDE SEQUENCE</scope>
    <source>
        <strain evidence="1">AA-2017</strain>
        <tissue evidence="1">Whole larva</tissue>
    </source>
</reference>
<sequence>MFTKSVRRAASFVSLALPPAASRPCLARTYTRDTSRNIRVYAIYVWPIVPGKLNKLGKLCGEFAGGVELNVYSKQIDKAPGTNGAKRLFINGPLPPGGALPVCGLKWP</sequence>
<name>A0A834II45_RHYFE</name>